<reference evidence="1" key="2">
    <citation type="submission" date="2019-11" db="EMBL/GenBank/DDBJ databases">
        <title>Improved Assembly of Tolypothrix boutellei genome.</title>
        <authorList>
            <person name="Sarangi A.N."/>
            <person name="Mukherjee M."/>
            <person name="Ghosh S."/>
            <person name="Singh D."/>
            <person name="Das A."/>
            <person name="Kant S."/>
            <person name="Prusty A."/>
            <person name="Tripathy S."/>
        </authorList>
    </citation>
    <scope>NUCLEOTIDE SEQUENCE</scope>
    <source>
        <strain evidence="1">VB521301</strain>
    </source>
</reference>
<name>A0A0C1N5I3_9CYAN</name>
<evidence type="ECO:0000313" key="3">
    <source>
        <dbReference type="Proteomes" id="UP000029738"/>
    </source>
</evidence>
<evidence type="ECO:0000313" key="2">
    <source>
        <dbReference type="EMBL" id="KIE07756.1"/>
    </source>
</evidence>
<dbReference type="RefSeq" id="WP_038076474.1">
    <property type="nucleotide sequence ID" value="NZ_JHEG04000001.1"/>
</dbReference>
<gene>
    <name evidence="2" type="ORF">DA73_0242880</name>
    <name evidence="1" type="ORF">DA73_0400027070</name>
</gene>
<dbReference type="OrthoDB" id="570669at2"/>
<dbReference type="Pfam" id="PF11209">
    <property type="entry name" value="LmeA"/>
    <property type="match status" value="1"/>
</dbReference>
<dbReference type="EMBL" id="JHEG02000059">
    <property type="protein sequence ID" value="KIE07756.1"/>
    <property type="molecule type" value="Genomic_DNA"/>
</dbReference>
<dbReference type="STRING" id="1479485.DA73_0242880"/>
<proteinExistence type="predicted"/>
<reference evidence="2" key="1">
    <citation type="journal article" date="2015" name="Genome Announc.">
        <title>Draft Genome Sequence of Tolypothrix boutellei Strain VB521301.</title>
        <authorList>
            <person name="Chandrababunaidu M.M."/>
            <person name="Singh D."/>
            <person name="Sen D."/>
            <person name="Bhan S."/>
            <person name="Das S."/>
            <person name="Gupta A."/>
            <person name="Adhikary S.P."/>
            <person name="Tripathy S."/>
        </authorList>
    </citation>
    <scope>NUCLEOTIDE SEQUENCE</scope>
    <source>
        <strain evidence="2">VB521301</strain>
    </source>
</reference>
<dbReference type="Proteomes" id="UP000029738">
    <property type="component" value="Unassembled WGS sequence"/>
</dbReference>
<keyword evidence="3" id="KW-1185">Reference proteome</keyword>
<sequence>MELLTIVLSGLLGLIAPVGLVIDRTAENVIRSQFASVKQLQVRVDNAPSYQLLQGKVQRVRFAGRSLQLKQQNLQIAALELETDAIELDPRTLRKKPLFQRPLQAGLRVVLTQEDINKLLQSPKFLAQLEKMKINVDDSSNTEYNSVYKFVNPNVKFLANNRLSFQVELQNESQNKPLLIKAEAGLNIIGGKNIQLVEPEVTANGEAAPPQFLNQIVNNINKRLDLGQLEGNGLQVRILKLNMKQQELEIAAFIRIEPSSKFLETRGS</sequence>
<dbReference type="InterPro" id="IPR021373">
    <property type="entry name" value="DUF2993"/>
</dbReference>
<organism evidence="2">
    <name type="scientific">Tolypothrix bouteillei VB521301</name>
    <dbReference type="NCBI Taxonomy" id="1479485"/>
    <lineage>
        <taxon>Bacteria</taxon>
        <taxon>Bacillati</taxon>
        <taxon>Cyanobacteriota</taxon>
        <taxon>Cyanophyceae</taxon>
        <taxon>Nostocales</taxon>
        <taxon>Tolypothrichaceae</taxon>
        <taxon>Tolypothrix</taxon>
    </lineage>
</organism>
<accession>A0A0C1N5I3</accession>
<protein>
    <submittedName>
        <fullName evidence="1">DUF2993 domain-containing protein</fullName>
    </submittedName>
</protein>
<dbReference type="EMBL" id="JHEG04000001">
    <property type="protein sequence ID" value="KAF3888736.1"/>
    <property type="molecule type" value="Genomic_DNA"/>
</dbReference>
<evidence type="ECO:0000313" key="1">
    <source>
        <dbReference type="EMBL" id="KAF3888736.1"/>
    </source>
</evidence>
<dbReference type="AlphaFoldDB" id="A0A0C1N5I3"/>
<comment type="caution">
    <text evidence="2">The sequence shown here is derived from an EMBL/GenBank/DDBJ whole genome shotgun (WGS) entry which is preliminary data.</text>
</comment>